<keyword evidence="5" id="KW-1133">Transmembrane helix</keyword>
<comment type="caution">
    <text evidence="8">The sequence shown here is derived from an EMBL/GenBank/DDBJ whole genome shotgun (WGS) entry which is preliminary data.</text>
</comment>
<accession>A0ABP8Q9K1</accession>
<gene>
    <name evidence="8" type="ORF">GCM10023095_16380</name>
</gene>
<name>A0ABP8Q9K1_9GAMM</name>
<keyword evidence="2 4" id="KW-0807">Transducer</keyword>
<dbReference type="Proteomes" id="UP001501321">
    <property type="component" value="Unassembled WGS sequence"/>
</dbReference>
<dbReference type="Pfam" id="PF00015">
    <property type="entry name" value="MCPsignal"/>
    <property type="match status" value="1"/>
</dbReference>
<organism evidence="8 9">
    <name type="scientific">Pseudaeromonas paramecii</name>
    <dbReference type="NCBI Taxonomy" id="2138166"/>
    <lineage>
        <taxon>Bacteria</taxon>
        <taxon>Pseudomonadati</taxon>
        <taxon>Pseudomonadota</taxon>
        <taxon>Gammaproteobacteria</taxon>
        <taxon>Aeromonadales</taxon>
        <taxon>Aeromonadaceae</taxon>
        <taxon>Pseudaeromonas</taxon>
    </lineage>
</organism>
<comment type="subcellular location">
    <subcellularLocation>
        <location evidence="1">Membrane</location>
    </subcellularLocation>
</comment>
<evidence type="ECO:0000256" key="5">
    <source>
        <dbReference type="SAM" id="Phobius"/>
    </source>
</evidence>
<dbReference type="PANTHER" id="PTHR32089">
    <property type="entry name" value="METHYL-ACCEPTING CHEMOTAXIS PROTEIN MCPB"/>
    <property type="match status" value="1"/>
</dbReference>
<dbReference type="PROSITE" id="PS50112">
    <property type="entry name" value="PAS"/>
    <property type="match status" value="1"/>
</dbReference>
<evidence type="ECO:0000259" key="7">
    <source>
        <dbReference type="PROSITE" id="PS50112"/>
    </source>
</evidence>
<dbReference type="SMART" id="SM00086">
    <property type="entry name" value="PAC"/>
    <property type="match status" value="1"/>
</dbReference>
<evidence type="ECO:0000256" key="2">
    <source>
        <dbReference type="ARBA" id="ARBA00023224"/>
    </source>
</evidence>
<keyword evidence="5" id="KW-0812">Transmembrane</keyword>
<proteinExistence type="inferred from homology"/>
<reference evidence="9" key="1">
    <citation type="journal article" date="2019" name="Int. J. Syst. Evol. Microbiol.">
        <title>The Global Catalogue of Microorganisms (GCM) 10K type strain sequencing project: providing services to taxonomists for standard genome sequencing and annotation.</title>
        <authorList>
            <consortium name="The Broad Institute Genomics Platform"/>
            <consortium name="The Broad Institute Genome Sequencing Center for Infectious Disease"/>
            <person name="Wu L."/>
            <person name="Ma J."/>
        </authorList>
    </citation>
    <scope>NUCLEOTIDE SEQUENCE [LARGE SCALE GENOMIC DNA]</scope>
    <source>
        <strain evidence="9">JCM 32226</strain>
    </source>
</reference>
<keyword evidence="9" id="KW-1185">Reference proteome</keyword>
<dbReference type="SUPFAM" id="SSF58104">
    <property type="entry name" value="Methyl-accepting chemotaxis protein (MCP) signaling domain"/>
    <property type="match status" value="1"/>
</dbReference>
<dbReference type="InterPro" id="IPR001610">
    <property type="entry name" value="PAC"/>
</dbReference>
<feature type="domain" description="Methyl-accepting transducer" evidence="6">
    <location>
        <begin position="249"/>
        <end position="485"/>
    </location>
</feature>
<evidence type="ECO:0000256" key="1">
    <source>
        <dbReference type="ARBA" id="ARBA00004370"/>
    </source>
</evidence>
<feature type="transmembrane region" description="Helical" evidence="5">
    <location>
        <begin position="149"/>
        <end position="168"/>
    </location>
</feature>
<dbReference type="InterPro" id="IPR004089">
    <property type="entry name" value="MCPsignal_dom"/>
</dbReference>
<dbReference type="PANTHER" id="PTHR32089:SF112">
    <property type="entry name" value="LYSOZYME-LIKE PROTEIN-RELATED"/>
    <property type="match status" value="1"/>
</dbReference>
<dbReference type="CDD" id="cd00130">
    <property type="entry name" value="PAS"/>
    <property type="match status" value="1"/>
</dbReference>
<dbReference type="Gene3D" id="1.10.287.950">
    <property type="entry name" value="Methyl-accepting chemotaxis protein"/>
    <property type="match status" value="1"/>
</dbReference>
<dbReference type="Gene3D" id="3.30.450.20">
    <property type="entry name" value="PAS domain"/>
    <property type="match status" value="1"/>
</dbReference>
<feature type="domain" description="PAS" evidence="7">
    <location>
        <begin position="20"/>
        <end position="49"/>
    </location>
</feature>
<evidence type="ECO:0000256" key="4">
    <source>
        <dbReference type="PROSITE-ProRule" id="PRU00284"/>
    </source>
</evidence>
<dbReference type="SUPFAM" id="SSF55785">
    <property type="entry name" value="PYP-like sensor domain (PAS domain)"/>
    <property type="match status" value="1"/>
</dbReference>
<dbReference type="InterPro" id="IPR013655">
    <property type="entry name" value="PAS_fold_3"/>
</dbReference>
<dbReference type="PROSITE" id="PS50111">
    <property type="entry name" value="CHEMOTAXIS_TRANSDUC_2"/>
    <property type="match status" value="1"/>
</dbReference>
<evidence type="ECO:0000256" key="3">
    <source>
        <dbReference type="ARBA" id="ARBA00029447"/>
    </source>
</evidence>
<sequence length="521" mass="57685">MTSQTQSGQERHFSDQHNLISTTDLQSRITYANPHFCDIAGYQADELEGALHNIVRHGDMPAAAFSDLWAHMKAKKSWMGLVKNRCKNGDYYWVNAYVTPILDADGQVREYQSVRSRPSRDEVAQAERLYQGIQQGKLPRALRWPALRVGWLNQIMGLSAMLLTGLALWLPQQWPLLCGVLAILLLQLGFGAWWSRKLNRLALVAREGFDTELTQVIYTGRRDELAAIELALRMKQAELRAVVGRTGDTSELILQEAEDDRANIRGITEKLESQLAETDQLATAINEMSSSIREVAGNATSASELVELARQTSAQGRQSVDTTIASVNRLHDELEQSKQVINELATNSRRIDGILEVIDSIAGQTNLLALNAAIEAARAGEAGRGFAVVADEIRSLALKTQRSTEEIQQMIRQLQQSAGVAVASMEQGAERSEVCRDQAVATGKVLEEINVMLDQVTDTSHQIASAVAQQADVTEEINRNVHNIRGLAGDTTRNSHKAVDQISLLVHRLEGLARLIQQFQR</sequence>
<keyword evidence="5" id="KW-0472">Membrane</keyword>
<dbReference type="CDD" id="cd11386">
    <property type="entry name" value="MCP_signal"/>
    <property type="match status" value="1"/>
</dbReference>
<evidence type="ECO:0000313" key="9">
    <source>
        <dbReference type="Proteomes" id="UP001501321"/>
    </source>
</evidence>
<comment type="similarity">
    <text evidence="3">Belongs to the methyl-accepting chemotaxis (MCP) protein family.</text>
</comment>
<dbReference type="RefSeq" id="WP_345011914.1">
    <property type="nucleotide sequence ID" value="NZ_BAABFC010000011.1"/>
</dbReference>
<evidence type="ECO:0000259" key="6">
    <source>
        <dbReference type="PROSITE" id="PS50111"/>
    </source>
</evidence>
<dbReference type="PRINTS" id="PR00260">
    <property type="entry name" value="CHEMTRNSDUCR"/>
</dbReference>
<dbReference type="InterPro" id="IPR004090">
    <property type="entry name" value="Chemotax_Me-accpt_rcpt"/>
</dbReference>
<protein>
    <submittedName>
        <fullName evidence="8">PAS domain-containing methyl-accepting chemotaxis protein</fullName>
    </submittedName>
</protein>
<feature type="transmembrane region" description="Helical" evidence="5">
    <location>
        <begin position="174"/>
        <end position="194"/>
    </location>
</feature>
<dbReference type="SMART" id="SM00283">
    <property type="entry name" value="MA"/>
    <property type="match status" value="1"/>
</dbReference>
<dbReference type="NCBIfam" id="TIGR00229">
    <property type="entry name" value="sensory_box"/>
    <property type="match status" value="1"/>
</dbReference>
<dbReference type="Pfam" id="PF08447">
    <property type="entry name" value="PAS_3"/>
    <property type="match status" value="1"/>
</dbReference>
<dbReference type="EMBL" id="BAABFC010000011">
    <property type="protein sequence ID" value="GAA4498267.1"/>
    <property type="molecule type" value="Genomic_DNA"/>
</dbReference>
<dbReference type="InterPro" id="IPR035965">
    <property type="entry name" value="PAS-like_dom_sf"/>
</dbReference>
<evidence type="ECO:0000313" key="8">
    <source>
        <dbReference type="EMBL" id="GAA4498267.1"/>
    </source>
</evidence>
<dbReference type="InterPro" id="IPR000014">
    <property type="entry name" value="PAS"/>
</dbReference>